<feature type="non-terminal residue" evidence="1">
    <location>
        <position position="287"/>
    </location>
</feature>
<dbReference type="GO" id="GO:0003723">
    <property type="term" value="F:RNA binding"/>
    <property type="evidence" value="ECO:0007669"/>
    <property type="project" value="InterPro"/>
</dbReference>
<dbReference type="STRING" id="215637.A0A4V1J413"/>
<keyword evidence="2" id="KW-1185">Reference proteome</keyword>
<protein>
    <recommendedName>
        <fullName evidence="3">PCI domain-containing protein</fullName>
    </recommendedName>
</protein>
<gene>
    <name evidence="1" type="ORF">BJ085DRAFT_4323</name>
</gene>
<name>A0A4V1J413_9FUNG</name>
<dbReference type="GO" id="GO:0070390">
    <property type="term" value="C:transcription export complex 2"/>
    <property type="evidence" value="ECO:0007669"/>
    <property type="project" value="TreeGrafter"/>
</dbReference>
<dbReference type="InterPro" id="IPR045114">
    <property type="entry name" value="Csn12-like"/>
</dbReference>
<reference evidence="2" key="1">
    <citation type="journal article" date="2018" name="Nat. Microbiol.">
        <title>Leveraging single-cell genomics to expand the fungal tree of life.</title>
        <authorList>
            <person name="Ahrendt S.R."/>
            <person name="Quandt C.A."/>
            <person name="Ciobanu D."/>
            <person name="Clum A."/>
            <person name="Salamov A."/>
            <person name="Andreopoulos B."/>
            <person name="Cheng J.F."/>
            <person name="Woyke T."/>
            <person name="Pelin A."/>
            <person name="Henrissat B."/>
            <person name="Reynolds N.K."/>
            <person name="Benny G.L."/>
            <person name="Smith M.E."/>
            <person name="James T.Y."/>
            <person name="Grigoriev I.V."/>
        </authorList>
    </citation>
    <scope>NUCLEOTIDE SEQUENCE [LARGE SCALE GENOMIC DNA]</scope>
    <source>
        <strain evidence="2">RSA 468</strain>
    </source>
</reference>
<dbReference type="SMART" id="SM00753">
    <property type="entry name" value="PAM"/>
    <property type="match status" value="1"/>
</dbReference>
<dbReference type="PANTHER" id="PTHR12732:SF8">
    <property type="entry name" value="NUCLEAR MRNA EXPORT PROTEIN THP1"/>
    <property type="match status" value="1"/>
</dbReference>
<proteinExistence type="predicted"/>
<dbReference type="GO" id="GO:0016973">
    <property type="term" value="P:poly(A)+ mRNA export from nucleus"/>
    <property type="evidence" value="ECO:0007669"/>
    <property type="project" value="TreeGrafter"/>
</dbReference>
<dbReference type="Proteomes" id="UP000268162">
    <property type="component" value="Unassembled WGS sequence"/>
</dbReference>
<dbReference type="GO" id="GO:0006368">
    <property type="term" value="P:transcription elongation by RNA polymerase II"/>
    <property type="evidence" value="ECO:0007669"/>
    <property type="project" value="TreeGrafter"/>
</dbReference>
<feature type="non-terminal residue" evidence="1">
    <location>
        <position position="1"/>
    </location>
</feature>
<evidence type="ECO:0000313" key="1">
    <source>
        <dbReference type="EMBL" id="RKP33959.1"/>
    </source>
</evidence>
<dbReference type="GO" id="GO:0000973">
    <property type="term" value="P:post-transcriptional tethering of RNA polymerase II gene DNA at nuclear periphery"/>
    <property type="evidence" value="ECO:0007669"/>
    <property type="project" value="TreeGrafter"/>
</dbReference>
<evidence type="ECO:0008006" key="3">
    <source>
        <dbReference type="Google" id="ProtNLM"/>
    </source>
</evidence>
<dbReference type="EMBL" id="ML003438">
    <property type="protein sequence ID" value="RKP33959.1"/>
    <property type="molecule type" value="Genomic_DNA"/>
</dbReference>
<organism evidence="1 2">
    <name type="scientific">Dimargaris cristalligena</name>
    <dbReference type="NCBI Taxonomy" id="215637"/>
    <lineage>
        <taxon>Eukaryota</taxon>
        <taxon>Fungi</taxon>
        <taxon>Fungi incertae sedis</taxon>
        <taxon>Zoopagomycota</taxon>
        <taxon>Kickxellomycotina</taxon>
        <taxon>Dimargaritomycetes</taxon>
        <taxon>Dimargaritales</taxon>
        <taxon>Dimargaritaceae</taxon>
        <taxon>Dimargaris</taxon>
    </lineage>
</organism>
<dbReference type="GO" id="GO:0003690">
    <property type="term" value="F:double-stranded DNA binding"/>
    <property type="evidence" value="ECO:0007669"/>
    <property type="project" value="InterPro"/>
</dbReference>
<accession>A0A4V1J413</accession>
<sequence length="287" mass="33295">LFICFRTKDSLCLTSLVTKWYRFLAHETIRLDRSLHQPGRYPHANQSIQVLLRLFRDAIEKLDNNVTSRHTSTALDLANLTLRIYFFTHTTRNCPSLMESVGRISFPLIQFSRAQFVTYKYYTGRYKLLQHSVSAAIDDLKLAFRHCWTNPSAYVNRRLIFFNLMVARLVVGALPCPGVLENFGYSRLIPLIRAYKQGRIADFHRACEANMDLLLPSGNYCLVRERCIMPIYRNLIQRVFNLLVDRRSDKPLFVSFSNILAALRLSTQDPTQDLMDVECLLTSMISQ</sequence>
<evidence type="ECO:0000313" key="2">
    <source>
        <dbReference type="Proteomes" id="UP000268162"/>
    </source>
</evidence>
<dbReference type="AlphaFoldDB" id="A0A4V1J413"/>
<dbReference type="PANTHER" id="PTHR12732">
    <property type="entry name" value="UNCHARACTERIZED PROTEASOME COMPONENT REGION PCI-CONTAINING"/>
    <property type="match status" value="1"/>
</dbReference>